<evidence type="ECO:0000313" key="5">
    <source>
        <dbReference type="EMBL" id="KAJ6633865.1"/>
    </source>
</evidence>
<dbReference type="InterPro" id="IPR051487">
    <property type="entry name" value="Ser/Thr_Proteases_Immune/Dev"/>
</dbReference>
<protein>
    <recommendedName>
        <fullName evidence="4">Peptidase S1 domain-containing protein</fullName>
    </recommendedName>
</protein>
<sequence length="697" mass="78333">MSESTLSGVDASNGQYPWSVFTIAWEDTGIGLIGTLCSCSIITLLKHILLELELVGLLEGRTQYLCDSKTSIYTSAKHIQASNKHEHIQVIRYNHRIATHVADVESTLSGVYARNGQYPWSLITIAWVAIGSGYSGISCSSSIISKNFALSDSQCIRGSDLVETYPIGTRIGWPLPRPGGVFMRHYWYIEPSSANSPNIVLLRFHEALTLSPNVQPIRLPAPGDFSYEGWASISLWFAFSATPNFAEQLQFVNNNIPRNADCTFQSNFPDHELCSVEQARITGEISPATATGFSGTSCSSSIISKNFALSDSQIIRGSDIVETYPIGVRIGWPFPRPDAVFMRHYWYIEPSSANSPNIVLLRFHEALTLSPNVQPIRLPAPGDFSYEGWASISLWFSGTPSFADQLQFVNNNIPRNADCTFQSNFPDHEMCSIEQARIIGNTAPGGAWVLYEYNEFNYHSTLVGIHKSRFTNETSTIVETFPLGARISYPFRRQDAVFMRHYWYIEPSSANSPNIVLLRFHEALTFSPNVQPIRLPAPDNFSYEGWASMSLWFTLAITPEFAEQLQFVNNNIPRNADCTFQSNFPDHEMCSIEQARITGNTPPGGAWVLYEYNEFNYHATLVGIHKSRFTNETSTYGVATRVSHFVEWIGELTAEALGPIPPPTIIEAHVGGIQWTWPWPWENQRFMRHYWYIEALG</sequence>
<feature type="domain" description="Peptidase S1" evidence="4">
    <location>
        <begin position="107"/>
        <end position="395"/>
    </location>
</feature>
<dbReference type="SUPFAM" id="SSF50494">
    <property type="entry name" value="Trypsin-like serine proteases"/>
    <property type="match status" value="3"/>
</dbReference>
<dbReference type="SMART" id="SM00020">
    <property type="entry name" value="Tryp_SPc"/>
    <property type="match status" value="1"/>
</dbReference>
<evidence type="ECO:0000256" key="3">
    <source>
        <dbReference type="ARBA" id="ARBA00024195"/>
    </source>
</evidence>
<dbReference type="GO" id="GO:0004252">
    <property type="term" value="F:serine-type endopeptidase activity"/>
    <property type="evidence" value="ECO:0007669"/>
    <property type="project" value="InterPro"/>
</dbReference>
<organism evidence="5 6">
    <name type="scientific">Pseudolycoriella hygida</name>
    <dbReference type="NCBI Taxonomy" id="35572"/>
    <lineage>
        <taxon>Eukaryota</taxon>
        <taxon>Metazoa</taxon>
        <taxon>Ecdysozoa</taxon>
        <taxon>Arthropoda</taxon>
        <taxon>Hexapoda</taxon>
        <taxon>Insecta</taxon>
        <taxon>Pterygota</taxon>
        <taxon>Neoptera</taxon>
        <taxon>Endopterygota</taxon>
        <taxon>Diptera</taxon>
        <taxon>Nematocera</taxon>
        <taxon>Sciaroidea</taxon>
        <taxon>Sciaridae</taxon>
        <taxon>Pseudolycoriella</taxon>
    </lineage>
</organism>
<evidence type="ECO:0000259" key="4">
    <source>
        <dbReference type="PROSITE" id="PS50240"/>
    </source>
</evidence>
<dbReference type="InterPro" id="IPR043504">
    <property type="entry name" value="Peptidase_S1_PA_chymotrypsin"/>
</dbReference>
<dbReference type="GO" id="GO:0006508">
    <property type="term" value="P:proteolysis"/>
    <property type="evidence" value="ECO:0007669"/>
    <property type="project" value="InterPro"/>
</dbReference>
<dbReference type="PANTHER" id="PTHR24256">
    <property type="entry name" value="TRYPTASE-RELATED"/>
    <property type="match status" value="1"/>
</dbReference>
<dbReference type="Pfam" id="PF00089">
    <property type="entry name" value="Trypsin"/>
    <property type="match status" value="1"/>
</dbReference>
<dbReference type="AlphaFoldDB" id="A0A9Q0MM29"/>
<name>A0A9Q0MM29_9DIPT</name>
<dbReference type="PROSITE" id="PS50240">
    <property type="entry name" value="TRYPSIN_DOM"/>
    <property type="match status" value="1"/>
</dbReference>
<feature type="non-terminal residue" evidence="5">
    <location>
        <position position="697"/>
    </location>
</feature>
<keyword evidence="6" id="KW-1185">Reference proteome</keyword>
<evidence type="ECO:0000313" key="6">
    <source>
        <dbReference type="Proteomes" id="UP001151699"/>
    </source>
</evidence>
<keyword evidence="2" id="KW-0325">Glycoprotein</keyword>
<dbReference type="Proteomes" id="UP001151699">
    <property type="component" value="Unassembled WGS sequence"/>
</dbReference>
<reference evidence="5" key="1">
    <citation type="submission" date="2022-07" db="EMBL/GenBank/DDBJ databases">
        <authorList>
            <person name="Trinca V."/>
            <person name="Uliana J.V.C."/>
            <person name="Torres T.T."/>
            <person name="Ward R.J."/>
            <person name="Monesi N."/>
        </authorList>
    </citation>
    <scope>NUCLEOTIDE SEQUENCE</scope>
    <source>
        <strain evidence="5">HSMRA1968</strain>
        <tissue evidence="5">Whole embryos</tissue>
    </source>
</reference>
<evidence type="ECO:0000256" key="1">
    <source>
        <dbReference type="ARBA" id="ARBA00023157"/>
    </source>
</evidence>
<dbReference type="InterPro" id="IPR001254">
    <property type="entry name" value="Trypsin_dom"/>
</dbReference>
<dbReference type="EMBL" id="WJQU01001611">
    <property type="protein sequence ID" value="KAJ6633865.1"/>
    <property type="molecule type" value="Genomic_DNA"/>
</dbReference>
<dbReference type="InterPro" id="IPR009003">
    <property type="entry name" value="Peptidase_S1_PA"/>
</dbReference>
<accession>A0A9Q0MM29</accession>
<comment type="caution">
    <text evidence="5">The sequence shown here is derived from an EMBL/GenBank/DDBJ whole genome shotgun (WGS) entry which is preliminary data.</text>
</comment>
<proteinExistence type="inferred from homology"/>
<dbReference type="Gene3D" id="2.40.10.10">
    <property type="entry name" value="Trypsin-like serine proteases"/>
    <property type="match status" value="4"/>
</dbReference>
<evidence type="ECO:0000256" key="2">
    <source>
        <dbReference type="ARBA" id="ARBA00023180"/>
    </source>
</evidence>
<comment type="similarity">
    <text evidence="3">Belongs to the peptidase S1 family. CLIP subfamily.</text>
</comment>
<gene>
    <name evidence="5" type="ORF">Bhyg_15574</name>
</gene>
<keyword evidence="1" id="KW-1015">Disulfide bond</keyword>